<dbReference type="Pfam" id="PF03437">
    <property type="entry name" value="BtpA"/>
    <property type="match status" value="1"/>
</dbReference>
<dbReference type="OrthoDB" id="9791357at2"/>
<dbReference type="NCBIfam" id="TIGR00259">
    <property type="entry name" value="thylakoid_BtpA"/>
    <property type="match status" value="1"/>
</dbReference>
<dbReference type="AlphaFoldDB" id="A0A3E2VI85"/>
<dbReference type="Proteomes" id="UP000260025">
    <property type="component" value="Unassembled WGS sequence"/>
</dbReference>
<dbReference type="RefSeq" id="WP_117444704.1">
    <property type="nucleotide sequence ID" value="NZ_JAHOLM010000026.1"/>
</dbReference>
<dbReference type="PANTHER" id="PTHR21381:SF3">
    <property type="entry name" value="SGC REGION PROTEIN SGCQ-RELATED"/>
    <property type="match status" value="1"/>
</dbReference>
<reference evidence="1 2" key="1">
    <citation type="submission" date="2018-08" db="EMBL/GenBank/DDBJ databases">
        <title>A genome reference for cultivated species of the human gut microbiota.</title>
        <authorList>
            <person name="Zou Y."/>
            <person name="Xue W."/>
            <person name="Luo G."/>
        </authorList>
    </citation>
    <scope>NUCLEOTIDE SEQUENCE [LARGE SCALE GENOMIC DNA]</scope>
    <source>
        <strain evidence="1 2">OF01-2LB</strain>
    </source>
</reference>
<name>A0A3E2VI85_CLOIN</name>
<protein>
    <submittedName>
        <fullName evidence="1">BtpA family membrane complex biogenesis protein</fullName>
    </submittedName>
</protein>
<proteinExistence type="predicted"/>
<accession>A0A3E2VI85</accession>
<dbReference type="PANTHER" id="PTHR21381">
    <property type="entry name" value="ZGC:162297"/>
    <property type="match status" value="1"/>
</dbReference>
<organism evidence="1 2">
    <name type="scientific">Clostridium innocuum</name>
    <dbReference type="NCBI Taxonomy" id="1522"/>
    <lineage>
        <taxon>Bacteria</taxon>
        <taxon>Bacillati</taxon>
        <taxon>Bacillota</taxon>
        <taxon>Clostridia</taxon>
        <taxon>Eubacteriales</taxon>
        <taxon>Clostridiaceae</taxon>
        <taxon>Clostridium</taxon>
    </lineage>
</organism>
<evidence type="ECO:0000313" key="2">
    <source>
        <dbReference type="Proteomes" id="UP000260025"/>
    </source>
</evidence>
<sequence>MSIKKTDFPLALCMIQPEPCPGSYRNTGMSFQEVMDISIKEVEMIQNTGFDGYIIQNRNDAPVKQIASPETIAYMSVLSYELKRRFPNMIQGILIDWDGVASLAVADAVQADFIRIEHTYTGMEVGYAGLMHAQCVDVCMMRKRLGSRIPVYADVQEIHYEQIGGKKIVDAAWDSVQNAFADGLFIGGRTTEESMQIYHDVRKRLGDDVPLFLSAGSNGDNIREILTCYDGVSVGTWVKNGNMKNPIDPEKARIFMDGVKEARRLRNNR</sequence>
<dbReference type="InterPro" id="IPR005137">
    <property type="entry name" value="BtpA"/>
</dbReference>
<gene>
    <name evidence="1" type="ORF">DXA38_19870</name>
</gene>
<evidence type="ECO:0000313" key="1">
    <source>
        <dbReference type="EMBL" id="RGC10373.1"/>
    </source>
</evidence>
<dbReference type="EMBL" id="QVEV01000045">
    <property type="protein sequence ID" value="RGC10373.1"/>
    <property type="molecule type" value="Genomic_DNA"/>
</dbReference>
<comment type="caution">
    <text evidence="1">The sequence shown here is derived from an EMBL/GenBank/DDBJ whole genome shotgun (WGS) entry which is preliminary data.</text>
</comment>